<comment type="caution">
    <text evidence="2">The sequence shown here is derived from an EMBL/GenBank/DDBJ whole genome shotgun (WGS) entry which is preliminary data.</text>
</comment>
<evidence type="ECO:0008006" key="4">
    <source>
        <dbReference type="Google" id="ProtNLM"/>
    </source>
</evidence>
<evidence type="ECO:0000256" key="1">
    <source>
        <dbReference type="SAM" id="MobiDB-lite"/>
    </source>
</evidence>
<evidence type="ECO:0000313" key="2">
    <source>
        <dbReference type="EMBL" id="GAA1091715.1"/>
    </source>
</evidence>
<protein>
    <recommendedName>
        <fullName evidence="4">Peptidase S9 prolyl oligopeptidase catalytic domain-containing protein</fullName>
    </recommendedName>
</protein>
<evidence type="ECO:0000313" key="3">
    <source>
        <dbReference type="Proteomes" id="UP001499987"/>
    </source>
</evidence>
<keyword evidence="3" id="KW-1185">Reference proteome</keyword>
<organism evidence="2 3">
    <name type="scientific">Kitasatospora arboriphila</name>
    <dbReference type="NCBI Taxonomy" id="258052"/>
    <lineage>
        <taxon>Bacteria</taxon>
        <taxon>Bacillati</taxon>
        <taxon>Actinomycetota</taxon>
        <taxon>Actinomycetes</taxon>
        <taxon>Kitasatosporales</taxon>
        <taxon>Streptomycetaceae</taxon>
        <taxon>Kitasatospora</taxon>
    </lineage>
</organism>
<gene>
    <name evidence="2" type="ORF">GCM10009663_39380</name>
</gene>
<dbReference type="EMBL" id="BAAALD010000036">
    <property type="protein sequence ID" value="GAA1091715.1"/>
    <property type="molecule type" value="Genomic_DNA"/>
</dbReference>
<accession>A0ABN1TKQ4</accession>
<dbReference type="Proteomes" id="UP001499987">
    <property type="component" value="Unassembled WGS sequence"/>
</dbReference>
<name>A0ABN1TKQ4_9ACTN</name>
<sequence length="112" mass="12453">MPVLAVHGQQDPIKPVRRASNPAWRYSVPAALTSWAEPNGCRPDPTTSPATEHVTPTAYRRCHRGADTELHTVADGGHTWTGSPHEFDGLGSTTHEIDANTPIRQFFRRHHR</sequence>
<proteinExistence type="predicted"/>
<dbReference type="RefSeq" id="WP_344624960.1">
    <property type="nucleotide sequence ID" value="NZ_BAAALD010000036.1"/>
</dbReference>
<feature type="region of interest" description="Disordered" evidence="1">
    <location>
        <begin position="73"/>
        <end position="102"/>
    </location>
</feature>
<reference evidence="2 3" key="1">
    <citation type="journal article" date="2019" name="Int. J. Syst. Evol. Microbiol.">
        <title>The Global Catalogue of Microorganisms (GCM) 10K type strain sequencing project: providing services to taxonomists for standard genome sequencing and annotation.</title>
        <authorList>
            <consortium name="The Broad Institute Genomics Platform"/>
            <consortium name="The Broad Institute Genome Sequencing Center for Infectious Disease"/>
            <person name="Wu L."/>
            <person name="Ma J."/>
        </authorList>
    </citation>
    <scope>NUCLEOTIDE SEQUENCE [LARGE SCALE GENOMIC DNA]</scope>
    <source>
        <strain evidence="2 3">JCM 13002</strain>
    </source>
</reference>